<dbReference type="AlphaFoldDB" id="A0A453ARS8"/>
<name>A0A453ARS8_AEGTS</name>
<evidence type="ECO:0000313" key="3">
    <source>
        <dbReference type="Proteomes" id="UP000015105"/>
    </source>
</evidence>
<dbReference type="Gramene" id="AET2Gv20241100.3">
    <property type="protein sequence ID" value="AET2Gv20241100.3"/>
    <property type="gene ID" value="AET2Gv20241100"/>
</dbReference>
<protein>
    <submittedName>
        <fullName evidence="2">Uncharacterized protein</fullName>
    </submittedName>
</protein>
<reference evidence="2" key="3">
    <citation type="journal article" date="2017" name="Nature">
        <title>Genome sequence of the progenitor of the wheat D genome Aegilops tauschii.</title>
        <authorList>
            <person name="Luo M.C."/>
            <person name="Gu Y.Q."/>
            <person name="Puiu D."/>
            <person name="Wang H."/>
            <person name="Twardziok S.O."/>
            <person name="Deal K.R."/>
            <person name="Huo N."/>
            <person name="Zhu T."/>
            <person name="Wang L."/>
            <person name="Wang Y."/>
            <person name="McGuire P.E."/>
            <person name="Liu S."/>
            <person name="Long H."/>
            <person name="Ramasamy R.K."/>
            <person name="Rodriguez J.C."/>
            <person name="Van S.L."/>
            <person name="Yuan L."/>
            <person name="Wang Z."/>
            <person name="Xia Z."/>
            <person name="Xiao L."/>
            <person name="Anderson O.D."/>
            <person name="Ouyang S."/>
            <person name="Liang Y."/>
            <person name="Zimin A.V."/>
            <person name="Pertea G."/>
            <person name="Qi P."/>
            <person name="Bennetzen J.L."/>
            <person name="Dai X."/>
            <person name="Dawson M.W."/>
            <person name="Muller H.G."/>
            <person name="Kugler K."/>
            <person name="Rivarola-Duarte L."/>
            <person name="Spannagl M."/>
            <person name="Mayer K.F.X."/>
            <person name="Lu F.H."/>
            <person name="Bevan M.W."/>
            <person name="Leroy P."/>
            <person name="Li P."/>
            <person name="You F.M."/>
            <person name="Sun Q."/>
            <person name="Liu Z."/>
            <person name="Lyons E."/>
            <person name="Wicker T."/>
            <person name="Salzberg S.L."/>
            <person name="Devos K.M."/>
            <person name="Dvorak J."/>
        </authorList>
    </citation>
    <scope>NUCLEOTIDE SEQUENCE [LARGE SCALE GENOMIC DNA]</scope>
    <source>
        <strain evidence="2">cv. AL8/78</strain>
    </source>
</reference>
<evidence type="ECO:0000256" key="1">
    <source>
        <dbReference type="SAM" id="Phobius"/>
    </source>
</evidence>
<sequence length="58" mass="6529">WCSELNSKYDLVLGLLRVEGSQREQIGSMARDVGIMGAAATCCFVIIPTMLLRQWRLK</sequence>
<keyword evidence="1" id="KW-0812">Transmembrane</keyword>
<proteinExistence type="predicted"/>
<keyword evidence="1" id="KW-0472">Membrane</keyword>
<reference evidence="3" key="2">
    <citation type="journal article" date="2017" name="Nat. Plants">
        <title>The Aegilops tauschii genome reveals multiple impacts of transposons.</title>
        <authorList>
            <person name="Zhao G."/>
            <person name="Zou C."/>
            <person name="Li K."/>
            <person name="Wang K."/>
            <person name="Li T."/>
            <person name="Gao L."/>
            <person name="Zhang X."/>
            <person name="Wang H."/>
            <person name="Yang Z."/>
            <person name="Liu X."/>
            <person name="Jiang W."/>
            <person name="Mao L."/>
            <person name="Kong X."/>
            <person name="Jiao Y."/>
            <person name="Jia J."/>
        </authorList>
    </citation>
    <scope>NUCLEOTIDE SEQUENCE [LARGE SCALE GENOMIC DNA]</scope>
    <source>
        <strain evidence="3">cv. AL8/78</strain>
    </source>
</reference>
<dbReference type="EnsemblPlants" id="AET2Gv20241100.3">
    <property type="protein sequence ID" value="AET2Gv20241100.3"/>
    <property type="gene ID" value="AET2Gv20241100"/>
</dbReference>
<reference evidence="2" key="5">
    <citation type="journal article" date="2021" name="G3 (Bethesda)">
        <title>Aegilops tauschii genome assembly Aet v5.0 features greater sequence contiguity and improved annotation.</title>
        <authorList>
            <person name="Wang L."/>
            <person name="Zhu T."/>
            <person name="Rodriguez J.C."/>
            <person name="Deal K.R."/>
            <person name="Dubcovsky J."/>
            <person name="McGuire P.E."/>
            <person name="Lux T."/>
            <person name="Spannagl M."/>
            <person name="Mayer K.F.X."/>
            <person name="Baldrich P."/>
            <person name="Meyers B.C."/>
            <person name="Huo N."/>
            <person name="Gu Y.Q."/>
            <person name="Zhou H."/>
            <person name="Devos K.M."/>
            <person name="Bennetzen J.L."/>
            <person name="Unver T."/>
            <person name="Budak H."/>
            <person name="Gulick P.J."/>
            <person name="Galiba G."/>
            <person name="Kalapos B."/>
            <person name="Nelson D.R."/>
            <person name="Li P."/>
            <person name="You F.M."/>
            <person name="Luo M.C."/>
            <person name="Dvorak J."/>
        </authorList>
    </citation>
    <scope>NUCLEOTIDE SEQUENCE [LARGE SCALE GENOMIC DNA]</scope>
    <source>
        <strain evidence="2">cv. AL8/78</strain>
    </source>
</reference>
<reference evidence="2" key="4">
    <citation type="submission" date="2019-03" db="UniProtKB">
        <authorList>
            <consortium name="EnsemblPlants"/>
        </authorList>
    </citation>
    <scope>IDENTIFICATION</scope>
</reference>
<organism evidence="2 3">
    <name type="scientific">Aegilops tauschii subsp. strangulata</name>
    <name type="common">Goatgrass</name>
    <dbReference type="NCBI Taxonomy" id="200361"/>
    <lineage>
        <taxon>Eukaryota</taxon>
        <taxon>Viridiplantae</taxon>
        <taxon>Streptophyta</taxon>
        <taxon>Embryophyta</taxon>
        <taxon>Tracheophyta</taxon>
        <taxon>Spermatophyta</taxon>
        <taxon>Magnoliopsida</taxon>
        <taxon>Liliopsida</taxon>
        <taxon>Poales</taxon>
        <taxon>Poaceae</taxon>
        <taxon>BOP clade</taxon>
        <taxon>Pooideae</taxon>
        <taxon>Triticodae</taxon>
        <taxon>Triticeae</taxon>
        <taxon>Triticinae</taxon>
        <taxon>Aegilops</taxon>
    </lineage>
</organism>
<keyword evidence="1" id="KW-1133">Transmembrane helix</keyword>
<evidence type="ECO:0000313" key="2">
    <source>
        <dbReference type="EnsemblPlants" id="AET2Gv20241100.3"/>
    </source>
</evidence>
<keyword evidence="3" id="KW-1185">Reference proteome</keyword>
<accession>A0A453ARS8</accession>
<reference evidence="3" key="1">
    <citation type="journal article" date="2014" name="Science">
        <title>Ancient hybridizations among the ancestral genomes of bread wheat.</title>
        <authorList>
            <consortium name="International Wheat Genome Sequencing Consortium,"/>
            <person name="Marcussen T."/>
            <person name="Sandve S.R."/>
            <person name="Heier L."/>
            <person name="Spannagl M."/>
            <person name="Pfeifer M."/>
            <person name="Jakobsen K.S."/>
            <person name="Wulff B.B."/>
            <person name="Steuernagel B."/>
            <person name="Mayer K.F."/>
            <person name="Olsen O.A."/>
        </authorList>
    </citation>
    <scope>NUCLEOTIDE SEQUENCE [LARGE SCALE GENOMIC DNA]</scope>
    <source>
        <strain evidence="3">cv. AL8/78</strain>
    </source>
</reference>
<dbReference type="Proteomes" id="UP000015105">
    <property type="component" value="Chromosome 2D"/>
</dbReference>
<feature type="transmembrane region" description="Helical" evidence="1">
    <location>
        <begin position="33"/>
        <end position="52"/>
    </location>
</feature>